<evidence type="ECO:0000313" key="1">
    <source>
        <dbReference type="EMBL" id="VTR98089.1"/>
    </source>
</evidence>
<evidence type="ECO:0008006" key="3">
    <source>
        <dbReference type="Google" id="ProtNLM"/>
    </source>
</evidence>
<name>A0A6P2DA84_9BACT</name>
<organism evidence="1 2">
    <name type="scientific">Gemmata massiliana</name>
    <dbReference type="NCBI Taxonomy" id="1210884"/>
    <lineage>
        <taxon>Bacteria</taxon>
        <taxon>Pseudomonadati</taxon>
        <taxon>Planctomycetota</taxon>
        <taxon>Planctomycetia</taxon>
        <taxon>Gemmatales</taxon>
        <taxon>Gemmataceae</taxon>
        <taxon>Gemmata</taxon>
    </lineage>
</organism>
<dbReference type="KEGG" id="gms:SOIL9_03910"/>
<accession>A0A6P2DA84</accession>
<dbReference type="AlphaFoldDB" id="A0A6P2DA84"/>
<dbReference type="SUPFAM" id="SSF52047">
    <property type="entry name" value="RNI-like"/>
    <property type="match status" value="1"/>
</dbReference>
<gene>
    <name evidence="1" type="ORF">SOIL9_03910</name>
</gene>
<dbReference type="NCBIfam" id="TIGR02996">
    <property type="entry name" value="rpt_mate_G_obs"/>
    <property type="match status" value="1"/>
</dbReference>
<dbReference type="InterPro" id="IPR014338">
    <property type="entry name" value="CHP02996_rpt-companion-dom"/>
</dbReference>
<reference evidence="1 2" key="1">
    <citation type="submission" date="2019-05" db="EMBL/GenBank/DDBJ databases">
        <authorList>
            <consortium name="Science for Life Laboratories"/>
        </authorList>
    </citation>
    <scope>NUCLEOTIDE SEQUENCE [LARGE SCALE GENOMIC DNA]</scope>
    <source>
        <strain evidence="1">Soil9</strain>
    </source>
</reference>
<evidence type="ECO:0000313" key="2">
    <source>
        <dbReference type="Proteomes" id="UP000464178"/>
    </source>
</evidence>
<dbReference type="Gene3D" id="3.80.10.10">
    <property type="entry name" value="Ribonuclease Inhibitor"/>
    <property type="match status" value="1"/>
</dbReference>
<proteinExistence type="predicted"/>
<dbReference type="EMBL" id="LR593886">
    <property type="protein sequence ID" value="VTR98089.1"/>
    <property type="molecule type" value="Genomic_DNA"/>
</dbReference>
<keyword evidence="2" id="KW-1185">Reference proteome</keyword>
<dbReference type="RefSeq" id="WP_162671489.1">
    <property type="nucleotide sequence ID" value="NZ_LR593886.1"/>
</dbReference>
<dbReference type="InterPro" id="IPR032675">
    <property type="entry name" value="LRR_dom_sf"/>
</dbReference>
<protein>
    <recommendedName>
        <fullName evidence="3">Repeat-companion domain protein</fullName>
    </recommendedName>
</protein>
<sequence length="263" mass="28836">MNDSEALLRTIAAVPDEDTPRLVFADYLDELGGEANSARARFIRVQIDLARNPGRSWFANADRIEETARLAARFADSWLNELPEWAASAARTRPLGSDDFPRGFMNTFHIDPATFTLKGNELLDVAPITRIVAIAPLSRADLTALFVSPFLLRVRELQLAPTDGDLAATFIKTSRVLHTCEELDLSVCGLTDAGATSLTESLTLTKLRALIARGNRLTESGIASLLSAPNLPNLQTLDVYGAPGSHRWGRRLRARFPQKTVLV</sequence>
<dbReference type="Proteomes" id="UP000464178">
    <property type="component" value="Chromosome"/>
</dbReference>